<evidence type="ECO:0000256" key="4">
    <source>
        <dbReference type="ARBA" id="ARBA00023136"/>
    </source>
</evidence>
<dbReference type="PANTHER" id="PTHR21016">
    <property type="entry name" value="BETA-AMYLOID BINDING PROTEIN-RELATED"/>
    <property type="match status" value="1"/>
</dbReference>
<comment type="caution">
    <text evidence="7">The sequence shown here is derived from an EMBL/GenBank/DDBJ whole genome shotgun (WGS) entry which is preliminary data.</text>
</comment>
<dbReference type="InterPro" id="IPR007829">
    <property type="entry name" value="TM2"/>
</dbReference>
<proteinExistence type="predicted"/>
<evidence type="ECO:0000256" key="5">
    <source>
        <dbReference type="SAM" id="Phobius"/>
    </source>
</evidence>
<evidence type="ECO:0000313" key="7">
    <source>
        <dbReference type="EMBL" id="MDL0433354.1"/>
    </source>
</evidence>
<evidence type="ECO:0000313" key="8">
    <source>
        <dbReference type="Proteomes" id="UP001227964"/>
    </source>
</evidence>
<dbReference type="EMBL" id="JASSVS010000013">
    <property type="protein sequence ID" value="MDL0433354.1"/>
    <property type="molecule type" value="Genomic_DNA"/>
</dbReference>
<keyword evidence="4 5" id="KW-0472">Membrane</keyword>
<keyword evidence="2 5" id="KW-0812">Transmembrane</keyword>
<dbReference type="InterPro" id="IPR050932">
    <property type="entry name" value="TM2D1-3-like"/>
</dbReference>
<reference evidence="7 8" key="1">
    <citation type="submission" date="2023-06" db="EMBL/GenBank/DDBJ databases">
        <title>Marinobacter azerbaijanicus a moderately halophilic, isolated from Urmia Lake in Azerbaijan region of Iran.</title>
        <authorList>
            <person name="Sanchez-Porro C."/>
            <person name="Aghdam E.M."/>
            <person name="Saheb S.M."/>
            <person name="Tarhriz V."/>
            <person name="Kazemi E."/>
            <person name="Ammozegar M.A."/>
            <person name="Ventosa A."/>
            <person name="Hejazi M.S."/>
        </authorList>
    </citation>
    <scope>NUCLEOTIDE SEQUENCE [LARGE SCALE GENOMIC DNA]</scope>
    <source>
        <strain evidence="7 8">TBZ242</strain>
    </source>
</reference>
<evidence type="ECO:0000256" key="2">
    <source>
        <dbReference type="ARBA" id="ARBA00022692"/>
    </source>
</evidence>
<dbReference type="RefSeq" id="WP_285393080.1">
    <property type="nucleotide sequence ID" value="NZ_JASSVS010000013.1"/>
</dbReference>
<sequence length="100" mass="11461">MNQPEKRKNRLLALFLSGFFGLLGVDRFYLGKWKTGLLKAATLGGVGIWWFLDSVLLGTDAFLHTFGRDTGFVKDSRGQDLNYGLSFWRIKNGQIVRDWF</sequence>
<dbReference type="Proteomes" id="UP001227964">
    <property type="component" value="Unassembled WGS sequence"/>
</dbReference>
<organism evidence="7 8">
    <name type="scientific">Marinobacter azerbaijanicus</name>
    <dbReference type="NCBI Taxonomy" id="3050455"/>
    <lineage>
        <taxon>Bacteria</taxon>
        <taxon>Pseudomonadati</taxon>
        <taxon>Pseudomonadota</taxon>
        <taxon>Gammaproteobacteria</taxon>
        <taxon>Pseudomonadales</taxon>
        <taxon>Marinobacteraceae</taxon>
        <taxon>Marinobacter</taxon>
    </lineage>
</organism>
<protein>
    <submittedName>
        <fullName evidence="7">TM2 domain-containing protein</fullName>
    </submittedName>
</protein>
<keyword evidence="8" id="KW-1185">Reference proteome</keyword>
<feature type="transmembrane region" description="Helical" evidence="5">
    <location>
        <begin position="37"/>
        <end position="58"/>
    </location>
</feature>
<gene>
    <name evidence="7" type="ORF">QPM17_19625</name>
</gene>
<dbReference type="PANTHER" id="PTHR21016:SF25">
    <property type="entry name" value="TM2 DOMAIN-CONTAINING PROTEIN DDB_G0277895-RELATED"/>
    <property type="match status" value="1"/>
</dbReference>
<feature type="domain" description="TM2" evidence="6">
    <location>
        <begin position="7"/>
        <end position="54"/>
    </location>
</feature>
<keyword evidence="3 5" id="KW-1133">Transmembrane helix</keyword>
<comment type="subcellular location">
    <subcellularLocation>
        <location evidence="1">Membrane</location>
        <topology evidence="1">Multi-pass membrane protein</topology>
    </subcellularLocation>
</comment>
<evidence type="ECO:0000256" key="1">
    <source>
        <dbReference type="ARBA" id="ARBA00004141"/>
    </source>
</evidence>
<evidence type="ECO:0000259" key="6">
    <source>
        <dbReference type="Pfam" id="PF05154"/>
    </source>
</evidence>
<evidence type="ECO:0000256" key="3">
    <source>
        <dbReference type="ARBA" id="ARBA00022989"/>
    </source>
</evidence>
<dbReference type="Pfam" id="PF05154">
    <property type="entry name" value="TM2"/>
    <property type="match status" value="1"/>
</dbReference>
<name>A0ABT7IGQ1_9GAMM</name>
<accession>A0ABT7IGQ1</accession>